<dbReference type="InterPro" id="IPR011991">
    <property type="entry name" value="ArsR-like_HTH"/>
</dbReference>
<keyword evidence="3" id="KW-0804">Transcription</keyword>
<keyword evidence="2" id="KW-0238">DNA-binding</keyword>
<evidence type="ECO:0000313" key="5">
    <source>
        <dbReference type="EMBL" id="GMA19070.1"/>
    </source>
</evidence>
<dbReference type="SMART" id="SM00418">
    <property type="entry name" value="HTH_ARSR"/>
    <property type="match status" value="1"/>
</dbReference>
<dbReference type="CDD" id="cd00090">
    <property type="entry name" value="HTH_ARSR"/>
    <property type="match status" value="1"/>
</dbReference>
<evidence type="ECO:0000256" key="1">
    <source>
        <dbReference type="ARBA" id="ARBA00023015"/>
    </source>
</evidence>
<name>A0ABQ6HLR4_9MICO</name>
<dbReference type="PROSITE" id="PS50987">
    <property type="entry name" value="HTH_ARSR_2"/>
    <property type="match status" value="1"/>
</dbReference>
<dbReference type="InterPro" id="IPR036390">
    <property type="entry name" value="WH_DNA-bd_sf"/>
</dbReference>
<keyword evidence="1" id="KW-0805">Transcription regulation</keyword>
<dbReference type="NCBIfam" id="NF033788">
    <property type="entry name" value="HTH_metalloreg"/>
    <property type="match status" value="1"/>
</dbReference>
<dbReference type="Proteomes" id="UP001157109">
    <property type="component" value="Unassembled WGS sequence"/>
</dbReference>
<evidence type="ECO:0000313" key="6">
    <source>
        <dbReference type="Proteomes" id="UP001157109"/>
    </source>
</evidence>
<feature type="domain" description="HTH arsR-type" evidence="4">
    <location>
        <begin position="44"/>
        <end position="135"/>
    </location>
</feature>
<reference evidence="6" key="1">
    <citation type="journal article" date="2019" name="Int. J. Syst. Evol. Microbiol.">
        <title>The Global Catalogue of Microorganisms (GCM) 10K type strain sequencing project: providing services to taxonomists for standard genome sequencing and annotation.</title>
        <authorList>
            <consortium name="The Broad Institute Genomics Platform"/>
            <consortium name="The Broad Institute Genome Sequencing Center for Infectious Disease"/>
            <person name="Wu L."/>
            <person name="Ma J."/>
        </authorList>
    </citation>
    <scope>NUCLEOTIDE SEQUENCE [LARGE SCALE GENOMIC DNA]</scope>
    <source>
        <strain evidence="6">NBRC 105830</strain>
    </source>
</reference>
<evidence type="ECO:0000259" key="4">
    <source>
        <dbReference type="PROSITE" id="PS50987"/>
    </source>
</evidence>
<dbReference type="InterPro" id="IPR051081">
    <property type="entry name" value="HTH_MetalResp_TranReg"/>
</dbReference>
<dbReference type="PRINTS" id="PR00778">
    <property type="entry name" value="HTHARSR"/>
</dbReference>
<accession>A0ABQ6HLR4</accession>
<organism evidence="5 6">
    <name type="scientific">Arsenicicoccus piscis</name>
    <dbReference type="NCBI Taxonomy" id="673954"/>
    <lineage>
        <taxon>Bacteria</taxon>
        <taxon>Bacillati</taxon>
        <taxon>Actinomycetota</taxon>
        <taxon>Actinomycetes</taxon>
        <taxon>Micrococcales</taxon>
        <taxon>Intrasporangiaceae</taxon>
        <taxon>Arsenicicoccus</taxon>
    </lineage>
</organism>
<keyword evidence="6" id="KW-1185">Reference proteome</keyword>
<dbReference type="Pfam" id="PF01022">
    <property type="entry name" value="HTH_5"/>
    <property type="match status" value="1"/>
</dbReference>
<gene>
    <name evidence="5" type="ORF">GCM10025862_10910</name>
</gene>
<dbReference type="EMBL" id="BSUJ01000001">
    <property type="protein sequence ID" value="GMA19070.1"/>
    <property type="molecule type" value="Genomic_DNA"/>
</dbReference>
<dbReference type="PANTHER" id="PTHR33154:SF18">
    <property type="entry name" value="ARSENICAL RESISTANCE OPERON REPRESSOR"/>
    <property type="match status" value="1"/>
</dbReference>
<proteinExistence type="predicted"/>
<comment type="caution">
    <text evidence="5">The sequence shown here is derived from an EMBL/GenBank/DDBJ whole genome shotgun (WGS) entry which is preliminary data.</text>
</comment>
<dbReference type="SUPFAM" id="SSF46785">
    <property type="entry name" value="Winged helix' DNA-binding domain"/>
    <property type="match status" value="1"/>
</dbReference>
<dbReference type="InterPro" id="IPR036388">
    <property type="entry name" value="WH-like_DNA-bd_sf"/>
</dbReference>
<dbReference type="InterPro" id="IPR001845">
    <property type="entry name" value="HTH_ArsR_DNA-bd_dom"/>
</dbReference>
<protein>
    <submittedName>
        <fullName evidence="5">Transcriptional regulator</fullName>
    </submittedName>
</protein>
<dbReference type="PANTHER" id="PTHR33154">
    <property type="entry name" value="TRANSCRIPTIONAL REGULATOR, ARSR FAMILY"/>
    <property type="match status" value="1"/>
</dbReference>
<evidence type="ECO:0000256" key="2">
    <source>
        <dbReference type="ARBA" id="ARBA00023125"/>
    </source>
</evidence>
<dbReference type="Gene3D" id="1.10.10.10">
    <property type="entry name" value="Winged helix-like DNA-binding domain superfamily/Winged helix DNA-binding domain"/>
    <property type="match status" value="1"/>
</dbReference>
<sequence>MATVTPDIDACQYGVMTIAITPDGRAPLAQAVERCCATAGSAPMTRADAELVARLLKAVADPVRLQILAIVRCSPGQQVCACDLPEPLGLAQPTVSHHLKVLVEAGLLTRERRGAWAWFTLVPERLALARRALEV</sequence>
<evidence type="ECO:0000256" key="3">
    <source>
        <dbReference type="ARBA" id="ARBA00023163"/>
    </source>
</evidence>